<protein>
    <submittedName>
        <fullName evidence="1">Uncharacterized protein</fullName>
    </submittedName>
</protein>
<evidence type="ECO:0000313" key="2">
    <source>
        <dbReference type="Proteomes" id="UP000026960"/>
    </source>
</evidence>
<proteinExistence type="predicted"/>
<dbReference type="Proteomes" id="UP000026960">
    <property type="component" value="Chromosome 10"/>
</dbReference>
<dbReference type="AlphaFoldDB" id="A0A0D3HD32"/>
<keyword evidence="2" id="KW-1185">Reference proteome</keyword>
<reference evidence="1" key="1">
    <citation type="journal article" date="2009" name="Rice">
        <title>De Novo Next Generation Sequencing of Plant Genomes.</title>
        <authorList>
            <person name="Rounsley S."/>
            <person name="Marri P.R."/>
            <person name="Yu Y."/>
            <person name="He R."/>
            <person name="Sisneros N."/>
            <person name="Goicoechea J.L."/>
            <person name="Lee S.J."/>
            <person name="Angelova A."/>
            <person name="Kudrna D."/>
            <person name="Luo M."/>
            <person name="Affourtit J."/>
            <person name="Desany B."/>
            <person name="Knight J."/>
            <person name="Niazi F."/>
            <person name="Egholm M."/>
            <person name="Wing R.A."/>
        </authorList>
    </citation>
    <scope>NUCLEOTIDE SEQUENCE [LARGE SCALE GENOMIC DNA]</scope>
    <source>
        <strain evidence="1">cv. IRGC 105608</strain>
    </source>
</reference>
<reference evidence="1" key="2">
    <citation type="submission" date="2015-03" db="UniProtKB">
        <authorList>
            <consortium name="EnsemblPlants"/>
        </authorList>
    </citation>
    <scope>IDENTIFICATION</scope>
</reference>
<evidence type="ECO:0000313" key="1">
    <source>
        <dbReference type="EnsemblPlants" id="OBART10G08210.1"/>
    </source>
</evidence>
<accession>A0A0D3HD32</accession>
<dbReference type="Gramene" id="OBART10G08210.1">
    <property type="protein sequence ID" value="OBART10G08210.1"/>
    <property type="gene ID" value="OBART10G08210"/>
</dbReference>
<name>A0A0D3HD32_9ORYZ</name>
<dbReference type="EnsemblPlants" id="OBART10G08210.1">
    <property type="protein sequence ID" value="OBART10G08210.1"/>
    <property type="gene ID" value="OBART10G08210"/>
</dbReference>
<sequence length="107" mass="12659">MEEKAERRGEEKRAWLRWWAYSEHTRDGEEKTARARERGIWGSSVAEEGKLEAVSIISGRMKCWTLECGHILPLLQFMQVTYRQWHHLVVSLLQLHRLSCRIGLLEL</sequence>
<organism evidence="1">
    <name type="scientific">Oryza barthii</name>
    <dbReference type="NCBI Taxonomy" id="65489"/>
    <lineage>
        <taxon>Eukaryota</taxon>
        <taxon>Viridiplantae</taxon>
        <taxon>Streptophyta</taxon>
        <taxon>Embryophyta</taxon>
        <taxon>Tracheophyta</taxon>
        <taxon>Spermatophyta</taxon>
        <taxon>Magnoliopsida</taxon>
        <taxon>Liliopsida</taxon>
        <taxon>Poales</taxon>
        <taxon>Poaceae</taxon>
        <taxon>BOP clade</taxon>
        <taxon>Oryzoideae</taxon>
        <taxon>Oryzeae</taxon>
        <taxon>Oryzinae</taxon>
        <taxon>Oryza</taxon>
    </lineage>
</organism>
<dbReference type="PaxDb" id="65489-OBART10G08210.1"/>
<dbReference type="HOGENOM" id="CLU_2213929_0_0_1"/>